<dbReference type="InterPro" id="IPR013087">
    <property type="entry name" value="Znf_C2H2_type"/>
</dbReference>
<gene>
    <name evidence="5 6 7" type="primary">LOC116955484</name>
</gene>
<feature type="region of interest" description="Disordered" evidence="2">
    <location>
        <begin position="889"/>
        <end position="913"/>
    </location>
</feature>
<dbReference type="RefSeq" id="XP_032832486.1">
    <property type="nucleotide sequence ID" value="XM_032976595.1"/>
</dbReference>
<dbReference type="GO" id="GO:0008270">
    <property type="term" value="F:zinc ion binding"/>
    <property type="evidence" value="ECO:0007669"/>
    <property type="project" value="UniProtKB-KW"/>
</dbReference>
<dbReference type="SMART" id="SM00355">
    <property type="entry name" value="ZnF_C2H2"/>
    <property type="match status" value="8"/>
</dbReference>
<feature type="region of interest" description="Disordered" evidence="2">
    <location>
        <begin position="1481"/>
        <end position="1524"/>
    </location>
</feature>
<keyword evidence="4" id="KW-1185">Reference proteome</keyword>
<protein>
    <submittedName>
        <fullName evidence="5 6">Uncharacterized protein LOC116955484</fullName>
    </submittedName>
</protein>
<dbReference type="PROSITE" id="PS50157">
    <property type="entry name" value="ZINC_FINGER_C2H2_2"/>
    <property type="match status" value="2"/>
</dbReference>
<dbReference type="PROSITE" id="PS00028">
    <property type="entry name" value="ZINC_FINGER_C2H2_1"/>
    <property type="match status" value="4"/>
</dbReference>
<dbReference type="GO" id="GO:0005634">
    <property type="term" value="C:nucleus"/>
    <property type="evidence" value="ECO:0007669"/>
    <property type="project" value="UniProtKB-SubCell"/>
</dbReference>
<feature type="region of interest" description="Disordered" evidence="2">
    <location>
        <begin position="1434"/>
        <end position="1458"/>
    </location>
</feature>
<evidence type="ECO:0000313" key="5">
    <source>
        <dbReference type="RefSeq" id="XP_032832485.1"/>
    </source>
</evidence>
<dbReference type="GO" id="GO:0003677">
    <property type="term" value="F:DNA binding"/>
    <property type="evidence" value="ECO:0007669"/>
    <property type="project" value="UniProtKB-KW"/>
</dbReference>
<dbReference type="RefSeq" id="XP_032832485.1">
    <property type="nucleotide sequence ID" value="XM_032976594.1"/>
</dbReference>
<name>A0AAJ7UC25_PETMA</name>
<dbReference type="InterPro" id="IPR052251">
    <property type="entry name" value="GH-ZnFinger_Regulators"/>
</dbReference>
<proteinExistence type="predicted"/>
<evidence type="ECO:0000256" key="1">
    <source>
        <dbReference type="PROSITE-ProRule" id="PRU00042"/>
    </source>
</evidence>
<feature type="compositionally biased region" description="Basic and acidic residues" evidence="2">
    <location>
        <begin position="1515"/>
        <end position="1524"/>
    </location>
</feature>
<keyword evidence="1" id="KW-0863">Zinc-finger</keyword>
<dbReference type="PANTHER" id="PTHR15507:SF17">
    <property type="entry name" value="C2H2-TYPE DOMAIN-CONTAINING PROTEIN"/>
    <property type="match status" value="1"/>
</dbReference>
<keyword evidence="1" id="KW-0479">Metal-binding</keyword>
<organism evidence="4 6">
    <name type="scientific">Petromyzon marinus</name>
    <name type="common">Sea lamprey</name>
    <dbReference type="NCBI Taxonomy" id="7757"/>
    <lineage>
        <taxon>Eukaryota</taxon>
        <taxon>Metazoa</taxon>
        <taxon>Chordata</taxon>
        <taxon>Craniata</taxon>
        <taxon>Vertebrata</taxon>
        <taxon>Cyclostomata</taxon>
        <taxon>Hyperoartia</taxon>
        <taxon>Petromyzontiformes</taxon>
        <taxon>Petromyzontidae</taxon>
        <taxon>Petromyzon</taxon>
    </lineage>
</organism>
<evidence type="ECO:0000313" key="6">
    <source>
        <dbReference type="RefSeq" id="XP_032832486.1"/>
    </source>
</evidence>
<dbReference type="RefSeq" id="XP_032832487.1">
    <property type="nucleotide sequence ID" value="XM_032976596.1"/>
</dbReference>
<dbReference type="GO" id="GO:0000981">
    <property type="term" value="F:DNA-binding transcription factor activity, RNA polymerase II-specific"/>
    <property type="evidence" value="ECO:0007669"/>
    <property type="project" value="TreeGrafter"/>
</dbReference>
<dbReference type="KEGG" id="pmrn:116955484"/>
<feature type="region of interest" description="Disordered" evidence="2">
    <location>
        <begin position="1307"/>
        <end position="1326"/>
    </location>
</feature>
<dbReference type="PANTHER" id="PTHR15507">
    <property type="entry name" value="ZINC FINGER PROTEIN RLF"/>
    <property type="match status" value="1"/>
</dbReference>
<keyword evidence="1" id="KW-0862">Zinc</keyword>
<dbReference type="Proteomes" id="UP001318040">
    <property type="component" value="Chromosome 60"/>
</dbReference>
<accession>A0AAJ7UC25</accession>
<evidence type="ECO:0000313" key="4">
    <source>
        <dbReference type="Proteomes" id="UP001318040"/>
    </source>
</evidence>
<feature type="domain" description="C2H2-type" evidence="3">
    <location>
        <begin position="429"/>
        <end position="459"/>
    </location>
</feature>
<sequence length="1524" mass="166815">MEKKVEQGVEQEMDGGIIEELERAVDGGTTDEVGNETVEEIEWKKVDIGATKEVELKEVCHWAEEEVEQQVDYRSMVVMKEVEIRTAEERKHIDNQTVEEVEQERKEVDFGTVEVVEQLKGVDSQTIEEVETEVEKCMDRGYVELMKEMDVRAVEEVKQRMEHGGVEKVMEEVRNGSLEQVEQEVNYVNPKEVMTEVENKGEMVQEVDRGAVEEVVRLELNEVDDVGHACLDVVDQTPMQVDHRAKEVAAVERILISQAPSEDGCRAEHLSTADKNVFPGPVTTDSETAESRQGTVAPCKQLDVVHRQQQGLGKNVDVWTVKREGAAGQGIANVEVHGGRCWYVCAEVDCGTRFRRSGDAQLHEQVHRLCAPVCSVDVWDMFDTGVCRRHGGGKGEMFQPCCASPKKSHGETIAAQEPKVGREGDQLKFVCDVSGCNRSYIWLSSLKRHVSFSHGACDEAVTEERDLVKPAEGGNAVDEAETVVPRQSSSEVQTPKQKVESVRADCTHNKRAKWPAIYKNDKYICCKCYKTFDNPQQLGGHLSARKNCIPSPLWMSDGGEQKQSMSVFDGSVDKLMEVGGDAPCELGLSSVVSDKDATSEDVTRSKKDCLAQKLSAPELDMLGNETQMRVQQWPHVTDKACRSGCVSPSNKGCTLKPCGEGTQMEQQETTSNLVVERQGSPPSLSSADSEVCDGTISITNVCSLSRSAEAEHIQSEGSCPSTSSNTPRDFWKTYESDPRMAREQALVARGETSVSAPTAFICPPPNLLSISQGPAEHNKTAFMDPQFTTKAIRMVMGHHSILDEDDVDPGVSDSVEVNASPKQVDAMRSMGFPARVTGKRIPCCVASCQYRAATRHTLLGHYINCHGYSREESYRLAENQSMPQPVKSFTTNTPVESHRQTNKPHVGGLCGRPPSDVAASGDDFGGNEGASSKNWLDQVAVQGHCEQGPVSSGGESSHTLISQQIAQARHRWPRKAHTEMLLKQPYDLACAWEDGKAALAGMRKKVPKKLMCGINGCTRVYTCPGSLKQHVAVSHKEYKRVASPQQYMLPESLVIEHNKAGADTLLTLQREKQETWSPWLAQEHDRLLSGCSHNRYAKWPAIYKNGKYVCSRCYRAFDSPKSLGGHLAHKTNCVPPFTSPFSERGHPPCQMRPVTAEAVSYVVNNSAASEFCIVAVEGGASFGVDLGATDGSQVGRGEIMNSQLTADSGLHSQVISNSECIDNSDFTITNVCSLSTNADPIFYRSKDPLTEGSSNPAGVFPGAAGRHIIPSLNPQHMPLTGRRVHTQPRPGLQGERYSEHTDVRTARRFNNGSGEPDGMPPARETNSESHVCRVPHCKFEDLSRTALLAHYAEGHAGEERVAEPPTVPFGCLFKDCDAKFPGHRGLRLHYKSRHKVNDQQLEKLCVETADVRAASPGFSPVECSVVEMAVPVAAAEEEEEEGDRAAGPALQASGLPRPADEAAVTSPLLLIVMVEADEGRWPGEAAPARGPAGKSGRLPRVGEGAPSIADAGPKWADRRPRDAL</sequence>
<reference evidence="5 6" key="1">
    <citation type="submission" date="2025-04" db="UniProtKB">
        <authorList>
            <consortium name="RefSeq"/>
        </authorList>
    </citation>
    <scope>IDENTIFICATION</scope>
    <source>
        <tissue evidence="5 6">Sperm</tissue>
    </source>
</reference>
<evidence type="ECO:0000313" key="7">
    <source>
        <dbReference type="RefSeq" id="XP_032832487.1"/>
    </source>
</evidence>
<evidence type="ECO:0000256" key="2">
    <source>
        <dbReference type="SAM" id="MobiDB-lite"/>
    </source>
</evidence>
<feature type="domain" description="C2H2-type" evidence="3">
    <location>
        <begin position="343"/>
        <end position="372"/>
    </location>
</feature>
<evidence type="ECO:0000259" key="3">
    <source>
        <dbReference type="PROSITE" id="PS50157"/>
    </source>
</evidence>
<feature type="compositionally biased region" description="Low complexity" evidence="2">
    <location>
        <begin position="1482"/>
        <end position="1492"/>
    </location>
</feature>